<evidence type="ECO:0000313" key="2">
    <source>
        <dbReference type="Proteomes" id="UP001497535"/>
    </source>
</evidence>
<reference evidence="1" key="1">
    <citation type="submission" date="2023-11" db="EMBL/GenBank/DDBJ databases">
        <authorList>
            <person name="Poullet M."/>
        </authorList>
    </citation>
    <scope>NUCLEOTIDE SEQUENCE</scope>
    <source>
        <strain evidence="1">E1834</strain>
    </source>
</reference>
<organism evidence="1 2">
    <name type="scientific">Meloidogyne enterolobii</name>
    <name type="common">Root-knot nematode worm</name>
    <name type="synonym">Meloidogyne mayaguensis</name>
    <dbReference type="NCBI Taxonomy" id="390850"/>
    <lineage>
        <taxon>Eukaryota</taxon>
        <taxon>Metazoa</taxon>
        <taxon>Ecdysozoa</taxon>
        <taxon>Nematoda</taxon>
        <taxon>Chromadorea</taxon>
        <taxon>Rhabditida</taxon>
        <taxon>Tylenchina</taxon>
        <taxon>Tylenchomorpha</taxon>
        <taxon>Tylenchoidea</taxon>
        <taxon>Meloidogynidae</taxon>
        <taxon>Meloidogyninae</taxon>
        <taxon>Meloidogyne</taxon>
    </lineage>
</organism>
<sequence>MAGEYPQVSRILVDERDQYMTQVLHHLLQRGTVEKLCASKKCRATFEPLTIVAVVGMGHVKGIHANWPKPIDSAALLT</sequence>
<dbReference type="Proteomes" id="UP001497535">
    <property type="component" value="Unassembled WGS sequence"/>
</dbReference>
<evidence type="ECO:0000313" key="1">
    <source>
        <dbReference type="EMBL" id="CAK5082651.1"/>
    </source>
</evidence>
<dbReference type="EMBL" id="CAVMJV010000048">
    <property type="protein sequence ID" value="CAK5082651.1"/>
    <property type="molecule type" value="Genomic_DNA"/>
</dbReference>
<keyword evidence="2" id="KW-1185">Reference proteome</keyword>
<proteinExistence type="predicted"/>
<comment type="caution">
    <text evidence="1">The sequence shown here is derived from an EMBL/GenBank/DDBJ whole genome shotgun (WGS) entry which is preliminary data.</text>
</comment>
<name>A0ACB0ZWL7_MELEN</name>
<protein>
    <submittedName>
        <fullName evidence="1">Uncharacterized protein</fullName>
    </submittedName>
</protein>
<accession>A0ACB0ZWL7</accession>
<gene>
    <name evidence="1" type="ORF">MENTE1834_LOCUS29943</name>
</gene>